<evidence type="ECO:0000256" key="1">
    <source>
        <dbReference type="SAM" id="MobiDB-lite"/>
    </source>
</evidence>
<comment type="caution">
    <text evidence="2">The sequence shown here is derived from an EMBL/GenBank/DDBJ whole genome shotgun (WGS) entry which is preliminary data.</text>
</comment>
<name>A0AAW1L8A6_POPJA</name>
<dbReference type="Proteomes" id="UP001458880">
    <property type="component" value="Unassembled WGS sequence"/>
</dbReference>
<keyword evidence="3" id="KW-1185">Reference proteome</keyword>
<accession>A0AAW1L8A6</accession>
<dbReference type="AlphaFoldDB" id="A0AAW1L8A6"/>
<sequence>MLDAIKDLLGCTFFQTNSKHSQSYIITGNNNASTKEGLQWRGRSNGQCNGDGCGGGGFGDSESGTGVDGTAGSGPDKLEGAGPTENDALHLKRRVGLISGVALIVGTMIGNF</sequence>
<evidence type="ECO:0000313" key="3">
    <source>
        <dbReference type="Proteomes" id="UP001458880"/>
    </source>
</evidence>
<evidence type="ECO:0000313" key="2">
    <source>
        <dbReference type="EMBL" id="KAK9730242.1"/>
    </source>
</evidence>
<dbReference type="EMBL" id="JASPKY010000150">
    <property type="protein sequence ID" value="KAK9730242.1"/>
    <property type="molecule type" value="Genomic_DNA"/>
</dbReference>
<proteinExistence type="predicted"/>
<feature type="region of interest" description="Disordered" evidence="1">
    <location>
        <begin position="51"/>
        <end position="85"/>
    </location>
</feature>
<reference evidence="2 3" key="1">
    <citation type="journal article" date="2024" name="BMC Genomics">
        <title>De novo assembly and annotation of Popillia japonica's genome with initial clues to its potential as an invasive pest.</title>
        <authorList>
            <person name="Cucini C."/>
            <person name="Boschi S."/>
            <person name="Funari R."/>
            <person name="Cardaioli E."/>
            <person name="Iannotti N."/>
            <person name="Marturano G."/>
            <person name="Paoli F."/>
            <person name="Bruttini M."/>
            <person name="Carapelli A."/>
            <person name="Frati F."/>
            <person name="Nardi F."/>
        </authorList>
    </citation>
    <scope>NUCLEOTIDE SEQUENCE [LARGE SCALE GENOMIC DNA]</scope>
    <source>
        <strain evidence="2">DMR45628</strain>
    </source>
</reference>
<protein>
    <submittedName>
        <fullName evidence="2">Uncharacterized protein</fullName>
    </submittedName>
</protein>
<organism evidence="2 3">
    <name type="scientific">Popillia japonica</name>
    <name type="common">Japanese beetle</name>
    <dbReference type="NCBI Taxonomy" id="7064"/>
    <lineage>
        <taxon>Eukaryota</taxon>
        <taxon>Metazoa</taxon>
        <taxon>Ecdysozoa</taxon>
        <taxon>Arthropoda</taxon>
        <taxon>Hexapoda</taxon>
        <taxon>Insecta</taxon>
        <taxon>Pterygota</taxon>
        <taxon>Neoptera</taxon>
        <taxon>Endopterygota</taxon>
        <taxon>Coleoptera</taxon>
        <taxon>Polyphaga</taxon>
        <taxon>Scarabaeiformia</taxon>
        <taxon>Scarabaeidae</taxon>
        <taxon>Rutelinae</taxon>
        <taxon>Popillia</taxon>
    </lineage>
</organism>
<gene>
    <name evidence="2" type="ORF">QE152_g15362</name>
</gene>